<feature type="domain" description="DUF4123" evidence="4">
    <location>
        <begin position="35"/>
        <end position="152"/>
    </location>
</feature>
<feature type="domain" description="Teneurin-like YD-shell" evidence="5">
    <location>
        <begin position="539"/>
        <end position="840"/>
    </location>
</feature>
<dbReference type="NCBIfam" id="TIGR03696">
    <property type="entry name" value="Rhs_assc_core"/>
    <property type="match status" value="1"/>
</dbReference>
<organism evidence="6 7">
    <name type="scientific">Sphingomonas mucosissima</name>
    <dbReference type="NCBI Taxonomy" id="370959"/>
    <lineage>
        <taxon>Bacteria</taxon>
        <taxon>Pseudomonadati</taxon>
        <taxon>Pseudomonadota</taxon>
        <taxon>Alphaproteobacteria</taxon>
        <taxon>Sphingomonadales</taxon>
        <taxon>Sphingomonadaceae</taxon>
        <taxon>Sphingomonas</taxon>
    </lineage>
</organism>
<keyword evidence="7" id="KW-1185">Reference proteome</keyword>
<dbReference type="RefSeq" id="WP_088333609.1">
    <property type="nucleotide sequence ID" value="NZ_NBBJ01000002.1"/>
</dbReference>
<dbReference type="Pfam" id="PF05593">
    <property type="entry name" value="RHS_repeat"/>
    <property type="match status" value="1"/>
</dbReference>
<reference evidence="6 7" key="1">
    <citation type="submission" date="2017-03" db="EMBL/GenBank/DDBJ databases">
        <title>Genome sequence of Sphingomonas mucosissima DSM 17494.</title>
        <authorList>
            <person name="Poehlein A."/>
            <person name="Wuebbeler J.H."/>
            <person name="Steinbuechel A."/>
            <person name="Daniel R."/>
        </authorList>
    </citation>
    <scope>NUCLEOTIDE SEQUENCE [LARGE SCALE GENOMIC DNA]</scope>
    <source>
        <strain evidence="6 7">DSM 17494</strain>
    </source>
</reference>
<dbReference type="Gene3D" id="2.180.10.10">
    <property type="entry name" value="RHS repeat-associated core"/>
    <property type="match status" value="2"/>
</dbReference>
<evidence type="ECO:0000313" key="6">
    <source>
        <dbReference type="EMBL" id="OWK30950.1"/>
    </source>
</evidence>
<dbReference type="Pfam" id="PF13503">
    <property type="entry name" value="DUF4123"/>
    <property type="match status" value="1"/>
</dbReference>
<keyword evidence="3" id="KW-1133">Transmembrane helix</keyword>
<dbReference type="NCBIfam" id="TIGR01643">
    <property type="entry name" value="YD_repeat_2x"/>
    <property type="match status" value="3"/>
</dbReference>
<dbReference type="EMBL" id="NBBJ01000002">
    <property type="protein sequence ID" value="OWK30950.1"/>
    <property type="molecule type" value="Genomic_DNA"/>
</dbReference>
<keyword evidence="1" id="KW-0677">Repeat</keyword>
<dbReference type="InterPro" id="IPR031325">
    <property type="entry name" value="RHS_repeat"/>
</dbReference>
<accession>A0A245ZMJ0</accession>
<dbReference type="AlphaFoldDB" id="A0A245ZMJ0"/>
<keyword evidence="6" id="KW-0378">Hydrolase</keyword>
<proteinExistence type="predicted"/>
<dbReference type="GO" id="GO:0016787">
    <property type="term" value="F:hydrolase activity"/>
    <property type="evidence" value="ECO:0007669"/>
    <property type="project" value="UniProtKB-KW"/>
</dbReference>
<dbReference type="InterPro" id="IPR056823">
    <property type="entry name" value="TEN-like_YD-shell"/>
</dbReference>
<name>A0A245ZMJ0_9SPHN</name>
<evidence type="ECO:0000256" key="1">
    <source>
        <dbReference type="ARBA" id="ARBA00022737"/>
    </source>
</evidence>
<dbReference type="Proteomes" id="UP000197783">
    <property type="component" value="Unassembled WGS sequence"/>
</dbReference>
<evidence type="ECO:0000256" key="2">
    <source>
        <dbReference type="SAM" id="MobiDB-lite"/>
    </source>
</evidence>
<comment type="caution">
    <text evidence="6">The sequence shown here is derived from an EMBL/GenBank/DDBJ whole genome shotgun (WGS) entry which is preliminary data.</text>
</comment>
<evidence type="ECO:0000259" key="5">
    <source>
        <dbReference type="Pfam" id="PF25023"/>
    </source>
</evidence>
<protein>
    <submittedName>
        <fullName evidence="6">Putative deoxyribonuclease RhsC</fullName>
        <ecNumber evidence="6">3.1.-.-</ecNumber>
    </submittedName>
</protein>
<keyword evidence="3" id="KW-0472">Membrane</keyword>
<dbReference type="OrthoDB" id="6057489at2"/>
<gene>
    <name evidence="6" type="primary">rhsC</name>
    <name evidence="6" type="ORF">SPMU_19420</name>
</gene>
<dbReference type="InterPro" id="IPR025391">
    <property type="entry name" value="DUF4123"/>
</dbReference>
<dbReference type="InterPro" id="IPR006530">
    <property type="entry name" value="YD"/>
</dbReference>
<dbReference type="Pfam" id="PF25023">
    <property type="entry name" value="TEN_YD-shell"/>
    <property type="match status" value="1"/>
</dbReference>
<evidence type="ECO:0000256" key="3">
    <source>
        <dbReference type="SAM" id="Phobius"/>
    </source>
</evidence>
<feature type="transmembrane region" description="Helical" evidence="3">
    <location>
        <begin position="905"/>
        <end position="927"/>
    </location>
</feature>
<feature type="compositionally biased region" description="Polar residues" evidence="2">
    <location>
        <begin position="1082"/>
        <end position="1102"/>
    </location>
</feature>
<sequence length="1111" mass="120012">MTARPSSAAEPPPPAVRIRPAESALVQRAAEAGHLYAVVDPCVDDGAIGWLRALGEDRASSLYIGEAQQNYGDKAPHVVRVDPALLATLPARFGDSAWGCLLVSDAPPGRVRQHLRSWLQVRSPEGEMWLFRFWDPRTLPIFLRASTAAELDAFFGPLAAFAMLSAAGQTFVAERAVASPTPRRRVGERSTISPAQIAALRRVGLGDRLAASFANTKLEARRETGSGDVLLRAPDGGVSRIHLADDGQIGGTTSPSGRRWRTVHRADGKLATMTTPSGAHLAIGYDAAGNVETVARNGKDRFRAEHDRHGRMERVQFPDGTDARIAYASQGYAALADPSGEMIEARRDRIGRTERFEYHGQQLATIIDGNGNRTEVKRDDSDRPAGFRFADGREESYRYDPAGHLAAIVRGGGARLDVTCDANGRVRLLRTTDGEEAAFDYDEAGRMIAATNAAGTVVWHYDEIGRVVEERSADATVGYDYDEVGLVGLTYPDGSTIHYVRDRDQRLEALCDWTGGWHRLEYAPDDTGWRKTSPDGTIVTTMLDSIGLLASQQVEHNGKLLWQSRHVHDDEDRLHERHDSRLGTTGFDYDAEGQLTRHVRSNGAVDEFSYDGNGNRTHSPAGSAQFDATDRIVEQGTSHYTHDDNGSMVARVGPDSAWRFAYDGFGRLITAEDATGRRIGYGYDALGRRLWKRVTGDGQDRTTRFIWAGEQVIREVSDGAAPRDYCYWPQTYTPLLLRDGDQLYHFHCDQTGTPQRLTATDGSIAWESDGDAFGNTCVLHATVAQPLRLPGQYADEEFGLTLHYNRFRFYDPALGRYISPDPIGFAGGLNLYTYAGGDPVNRADPLGLWWKAALTIAAGVVAAVAVVALAPITGPLLIIAAGAAAGAAASMMNEALNQETFCASCILLAGIRGAAVGALAALPVAWLPATASLAAFFGLSALSGFTGYVSEWALSPGMEFNWQHAAIATGVAAATGGLGRVAAGAFRPRPPAVAPPPAPRLPQDLRVNPTPPAPLPLRRPIGQSPTQNAAMQSDIAAARAAGATDFRVNQQQVNASGQRVGTNRPDLQYTDANGRRVYIEYDTSSSTRGPGHQTRINSNDPSGQVILKEVN</sequence>
<evidence type="ECO:0000313" key="7">
    <source>
        <dbReference type="Proteomes" id="UP000197783"/>
    </source>
</evidence>
<dbReference type="EC" id="3.1.-.-" evidence="6"/>
<feature type="transmembrane region" description="Helical" evidence="3">
    <location>
        <begin position="933"/>
        <end position="954"/>
    </location>
</feature>
<feature type="transmembrane region" description="Helical" evidence="3">
    <location>
        <begin position="848"/>
        <end position="870"/>
    </location>
</feature>
<dbReference type="PANTHER" id="PTHR32305:SF15">
    <property type="entry name" value="PROTEIN RHSA-RELATED"/>
    <property type="match status" value="1"/>
</dbReference>
<dbReference type="InterPro" id="IPR022385">
    <property type="entry name" value="Rhs_assc_core"/>
</dbReference>
<keyword evidence="3" id="KW-0812">Transmembrane</keyword>
<feature type="region of interest" description="Disordered" evidence="2">
    <location>
        <begin position="1082"/>
        <end position="1111"/>
    </location>
</feature>
<evidence type="ECO:0000259" key="4">
    <source>
        <dbReference type="Pfam" id="PF13503"/>
    </source>
</evidence>
<dbReference type="PANTHER" id="PTHR32305">
    <property type="match status" value="1"/>
</dbReference>
<dbReference type="InterPro" id="IPR050708">
    <property type="entry name" value="T6SS_VgrG/RHS"/>
</dbReference>
<dbReference type="PRINTS" id="PR00394">
    <property type="entry name" value="RHSPROTEIN"/>
</dbReference>